<feature type="transmembrane region" description="Helical" evidence="7">
    <location>
        <begin position="219"/>
        <end position="238"/>
    </location>
</feature>
<keyword evidence="5 7" id="KW-1133">Transmembrane helix</keyword>
<accession>A0A7G9GDT6</accession>
<dbReference type="InterPro" id="IPR037185">
    <property type="entry name" value="EmrE-like"/>
</dbReference>
<feature type="domain" description="EamA" evidence="8">
    <location>
        <begin position="8"/>
        <end position="140"/>
    </location>
</feature>
<dbReference type="InterPro" id="IPR050638">
    <property type="entry name" value="AA-Vitamin_Transporters"/>
</dbReference>
<dbReference type="Pfam" id="PF00892">
    <property type="entry name" value="EamA"/>
    <property type="match status" value="2"/>
</dbReference>
<name>A0A7G9GDT6_9FIRM</name>
<dbReference type="RefSeq" id="WP_249329049.1">
    <property type="nucleotide sequence ID" value="NZ_CP060635.1"/>
</dbReference>
<feature type="transmembrane region" description="Helical" evidence="7">
    <location>
        <begin position="96"/>
        <end position="116"/>
    </location>
</feature>
<dbReference type="SUPFAM" id="SSF103481">
    <property type="entry name" value="Multidrug resistance efflux transporter EmrE"/>
    <property type="match status" value="2"/>
</dbReference>
<evidence type="ECO:0000256" key="2">
    <source>
        <dbReference type="ARBA" id="ARBA00007362"/>
    </source>
</evidence>
<dbReference type="EMBL" id="CP060635">
    <property type="protein sequence ID" value="QNM08968.1"/>
    <property type="molecule type" value="Genomic_DNA"/>
</dbReference>
<evidence type="ECO:0000256" key="3">
    <source>
        <dbReference type="ARBA" id="ARBA00022475"/>
    </source>
</evidence>
<dbReference type="PANTHER" id="PTHR32322">
    <property type="entry name" value="INNER MEMBRANE TRANSPORTER"/>
    <property type="match status" value="1"/>
</dbReference>
<evidence type="ECO:0000256" key="5">
    <source>
        <dbReference type="ARBA" id="ARBA00022989"/>
    </source>
</evidence>
<evidence type="ECO:0000256" key="6">
    <source>
        <dbReference type="ARBA" id="ARBA00023136"/>
    </source>
</evidence>
<feature type="transmembrane region" description="Helical" evidence="7">
    <location>
        <begin position="12"/>
        <end position="31"/>
    </location>
</feature>
<feature type="transmembrane region" description="Helical" evidence="7">
    <location>
        <begin position="125"/>
        <end position="143"/>
    </location>
</feature>
<evidence type="ECO:0000313" key="10">
    <source>
        <dbReference type="Proteomes" id="UP000515860"/>
    </source>
</evidence>
<evidence type="ECO:0000313" key="9">
    <source>
        <dbReference type="EMBL" id="QNM08968.1"/>
    </source>
</evidence>
<feature type="transmembrane region" description="Helical" evidence="7">
    <location>
        <begin position="189"/>
        <end position="207"/>
    </location>
</feature>
<evidence type="ECO:0000256" key="1">
    <source>
        <dbReference type="ARBA" id="ARBA00004651"/>
    </source>
</evidence>
<dbReference type="Proteomes" id="UP000515860">
    <property type="component" value="Chromosome"/>
</dbReference>
<comment type="subcellular location">
    <subcellularLocation>
        <location evidence="1">Cell membrane</location>
        <topology evidence="1">Multi-pass membrane protein</topology>
    </subcellularLocation>
</comment>
<keyword evidence="10" id="KW-1185">Reference proteome</keyword>
<feature type="transmembrane region" description="Helical" evidence="7">
    <location>
        <begin position="250"/>
        <end position="267"/>
    </location>
</feature>
<gene>
    <name evidence="9" type="ORF">H9Q79_01300</name>
</gene>
<keyword evidence="6 7" id="KW-0472">Membrane</keyword>
<evidence type="ECO:0000256" key="4">
    <source>
        <dbReference type="ARBA" id="ARBA00022692"/>
    </source>
</evidence>
<keyword evidence="4 7" id="KW-0812">Transmembrane</keyword>
<organism evidence="9 10">
    <name type="scientific">Wansuia hejianensis</name>
    <dbReference type="NCBI Taxonomy" id="2763667"/>
    <lineage>
        <taxon>Bacteria</taxon>
        <taxon>Bacillati</taxon>
        <taxon>Bacillota</taxon>
        <taxon>Clostridia</taxon>
        <taxon>Lachnospirales</taxon>
        <taxon>Lachnospiraceae</taxon>
        <taxon>Wansuia</taxon>
    </lineage>
</organism>
<proteinExistence type="inferred from homology"/>
<keyword evidence="3" id="KW-1003">Cell membrane</keyword>
<feature type="transmembrane region" description="Helical" evidence="7">
    <location>
        <begin position="37"/>
        <end position="54"/>
    </location>
</feature>
<dbReference type="AlphaFoldDB" id="A0A7G9GDT6"/>
<dbReference type="KEGG" id="whj:H9Q79_01300"/>
<dbReference type="InterPro" id="IPR000620">
    <property type="entry name" value="EamA_dom"/>
</dbReference>
<feature type="transmembrane region" description="Helical" evidence="7">
    <location>
        <begin position="149"/>
        <end position="169"/>
    </location>
</feature>
<evidence type="ECO:0000259" key="8">
    <source>
        <dbReference type="Pfam" id="PF00892"/>
    </source>
</evidence>
<dbReference type="GO" id="GO:0005886">
    <property type="term" value="C:plasma membrane"/>
    <property type="evidence" value="ECO:0007669"/>
    <property type="project" value="UniProtKB-SubCell"/>
</dbReference>
<comment type="similarity">
    <text evidence="2">Belongs to the EamA transporter family.</text>
</comment>
<protein>
    <submittedName>
        <fullName evidence="9">DMT family transporter</fullName>
    </submittedName>
</protein>
<feature type="transmembrane region" description="Helical" evidence="7">
    <location>
        <begin position="273"/>
        <end position="289"/>
    </location>
</feature>
<feature type="transmembrane region" description="Helical" evidence="7">
    <location>
        <begin position="66"/>
        <end position="84"/>
    </location>
</feature>
<feature type="domain" description="EamA" evidence="8">
    <location>
        <begin position="152"/>
        <end position="288"/>
    </location>
</feature>
<reference evidence="9 10" key="1">
    <citation type="submission" date="2020-08" db="EMBL/GenBank/DDBJ databases">
        <authorList>
            <person name="Liu C."/>
            <person name="Sun Q."/>
        </authorList>
    </citation>
    <scope>NUCLEOTIDE SEQUENCE [LARGE SCALE GENOMIC DNA]</scope>
    <source>
        <strain evidence="9 10">NSJ-29</strain>
    </source>
</reference>
<dbReference type="PANTHER" id="PTHR32322:SF18">
    <property type="entry name" value="S-ADENOSYLMETHIONINE_S-ADENOSYLHOMOCYSTEINE TRANSPORTER"/>
    <property type="match status" value="1"/>
</dbReference>
<evidence type="ECO:0000256" key="7">
    <source>
        <dbReference type="SAM" id="Phobius"/>
    </source>
</evidence>
<sequence length="299" mass="32978">MKENNPATGHLAAFVTIFVWGTTFISTKILLKTFTPVEILFLRFMLGYLVLWLVKPHFLRPGQKGQEKYFIAAGLCGVTLYYLLENVALMYTQASNVGVVISVAPFFTAIFSRLFLHGGRPSRRFYFGFVLAICGIFLISFSSEQALQLNPLGDVLALLAAVVWAVYAVITRKISEFGYHTVQTTRRTFFYGLIFMIPAVVLMDFRVTPDQLLDGSNLGNILFLGLGASAVCFVTWNLAVRKLGSVRTSVYIYLVPVITTVTSVIVLHEKITAAAAGGIGLTLAGLFLSESGHRVKKQI</sequence>